<evidence type="ECO:0000313" key="4">
    <source>
        <dbReference type="Proteomes" id="UP001205105"/>
    </source>
</evidence>
<protein>
    <recommendedName>
        <fullName evidence="2">Coenzyme PQQ synthesis protein F-like C-terminal lobe domain-containing protein</fullName>
    </recommendedName>
</protein>
<dbReference type="GO" id="GO:0005739">
    <property type="term" value="C:mitochondrion"/>
    <property type="evidence" value="ECO:0007669"/>
    <property type="project" value="TreeGrafter"/>
</dbReference>
<evidence type="ECO:0000256" key="1">
    <source>
        <dbReference type="ARBA" id="ARBA00022723"/>
    </source>
</evidence>
<keyword evidence="1" id="KW-0479">Metal-binding</keyword>
<dbReference type="GO" id="GO:0051603">
    <property type="term" value="P:proteolysis involved in protein catabolic process"/>
    <property type="evidence" value="ECO:0007669"/>
    <property type="project" value="TreeGrafter"/>
</dbReference>
<dbReference type="GO" id="GO:0004222">
    <property type="term" value="F:metalloendopeptidase activity"/>
    <property type="evidence" value="ECO:0007669"/>
    <property type="project" value="TreeGrafter"/>
</dbReference>
<sequence>MARSAALGFAEQLEAQLRERRGAQPPFPAQLQDQRVVALPAGKPALLVLPGPNPANDNSAAVVAFQVGPDELRANVLAELVTQIGKRDAFYQLRTVEQLGYLTFLTAYWTLTARSILFIVQSNAHSAAYLESRIEAFLPTLAQRLDSMPANEFAAHVEELAKSKLEKPKRLREAAGRDWGEIEHGLLRFDRVEAEVAALRALNQADVAAFYREHVLEPASRRKLSVHVEGHRPAGAAGTAGAVAEGGAAPAAEGTGGAAGAEAVATAAAAEQAPAEATAKELAAAAGPEPERITELYAWKRRQQLYGSFK</sequence>
<dbReference type="PANTHER" id="PTHR43690">
    <property type="entry name" value="NARDILYSIN"/>
    <property type="match status" value="1"/>
</dbReference>
<dbReference type="GO" id="GO:0005829">
    <property type="term" value="C:cytosol"/>
    <property type="evidence" value="ECO:0007669"/>
    <property type="project" value="TreeGrafter"/>
</dbReference>
<dbReference type="Gene3D" id="3.30.830.10">
    <property type="entry name" value="Metalloenzyme, LuxS/M16 peptidase-like"/>
    <property type="match status" value="1"/>
</dbReference>
<dbReference type="InterPro" id="IPR050626">
    <property type="entry name" value="Peptidase_M16"/>
</dbReference>
<name>A0AAD5DL39_9CHLO</name>
<evidence type="ECO:0000259" key="2">
    <source>
        <dbReference type="Pfam" id="PF22456"/>
    </source>
</evidence>
<feature type="domain" description="Coenzyme PQQ synthesis protein F-like C-terminal lobe" evidence="2">
    <location>
        <begin position="82"/>
        <end position="179"/>
    </location>
</feature>
<gene>
    <name evidence="3" type="ORF">COHA_006450</name>
</gene>
<dbReference type="Proteomes" id="UP001205105">
    <property type="component" value="Unassembled WGS sequence"/>
</dbReference>
<dbReference type="InterPro" id="IPR054734">
    <property type="entry name" value="PqqF-like_C_4"/>
</dbReference>
<organism evidence="3 4">
    <name type="scientific">Chlorella ohadii</name>
    <dbReference type="NCBI Taxonomy" id="2649997"/>
    <lineage>
        <taxon>Eukaryota</taxon>
        <taxon>Viridiplantae</taxon>
        <taxon>Chlorophyta</taxon>
        <taxon>core chlorophytes</taxon>
        <taxon>Trebouxiophyceae</taxon>
        <taxon>Chlorellales</taxon>
        <taxon>Chlorellaceae</taxon>
        <taxon>Chlorella clade</taxon>
        <taxon>Chlorella</taxon>
    </lineage>
</organism>
<keyword evidence="4" id="KW-1185">Reference proteome</keyword>
<dbReference type="InterPro" id="IPR011249">
    <property type="entry name" value="Metalloenz_LuxS/M16"/>
</dbReference>
<accession>A0AAD5DL39</accession>
<dbReference type="GO" id="GO:0046872">
    <property type="term" value="F:metal ion binding"/>
    <property type="evidence" value="ECO:0007669"/>
    <property type="project" value="UniProtKB-KW"/>
</dbReference>
<evidence type="ECO:0000313" key="3">
    <source>
        <dbReference type="EMBL" id="KAI7839830.1"/>
    </source>
</evidence>
<dbReference type="SUPFAM" id="SSF63411">
    <property type="entry name" value="LuxS/MPP-like metallohydrolase"/>
    <property type="match status" value="1"/>
</dbReference>
<dbReference type="Pfam" id="PF22456">
    <property type="entry name" value="PqqF-like_C_4"/>
    <property type="match status" value="1"/>
</dbReference>
<proteinExistence type="predicted"/>
<dbReference type="EMBL" id="JADXDR010000094">
    <property type="protein sequence ID" value="KAI7839830.1"/>
    <property type="molecule type" value="Genomic_DNA"/>
</dbReference>
<dbReference type="AlphaFoldDB" id="A0AAD5DL39"/>
<dbReference type="GO" id="GO:0043171">
    <property type="term" value="P:peptide catabolic process"/>
    <property type="evidence" value="ECO:0007669"/>
    <property type="project" value="TreeGrafter"/>
</dbReference>
<comment type="caution">
    <text evidence="3">The sequence shown here is derived from an EMBL/GenBank/DDBJ whole genome shotgun (WGS) entry which is preliminary data.</text>
</comment>
<dbReference type="PANTHER" id="PTHR43690:SF18">
    <property type="entry name" value="INSULIN-DEGRADING ENZYME-RELATED"/>
    <property type="match status" value="1"/>
</dbReference>
<reference evidence="3" key="1">
    <citation type="submission" date="2020-11" db="EMBL/GenBank/DDBJ databases">
        <title>Chlorella ohadii genome sequencing and assembly.</title>
        <authorList>
            <person name="Murik O."/>
            <person name="Treves H."/>
            <person name="Kedem I."/>
            <person name="Shotland Y."/>
            <person name="Kaplan A."/>
        </authorList>
    </citation>
    <scope>NUCLEOTIDE SEQUENCE</scope>
    <source>
        <strain evidence="3">1</strain>
    </source>
</reference>